<dbReference type="EnsemblProtists" id="PYU1_T000902">
    <property type="protein sequence ID" value="PYU1_T000902"/>
    <property type="gene ID" value="PYU1_G000902"/>
</dbReference>
<dbReference type="InterPro" id="IPR029064">
    <property type="entry name" value="Ribosomal_eL30-like_sf"/>
</dbReference>
<reference evidence="4" key="2">
    <citation type="submission" date="2010-04" db="EMBL/GenBank/DDBJ databases">
        <authorList>
            <person name="Buell R."/>
            <person name="Hamilton J."/>
            <person name="Hostetler J."/>
        </authorList>
    </citation>
    <scope>NUCLEOTIDE SEQUENCE [LARGE SCALE GENOMIC DNA]</scope>
    <source>
        <strain evidence="4">DAOM:BR144</strain>
    </source>
</reference>
<evidence type="ECO:0000313" key="4">
    <source>
        <dbReference type="Proteomes" id="UP000019132"/>
    </source>
</evidence>
<dbReference type="GO" id="GO:0004526">
    <property type="term" value="F:ribonuclease P activity"/>
    <property type="evidence" value="ECO:0007669"/>
    <property type="project" value="TreeGrafter"/>
</dbReference>
<dbReference type="Pfam" id="PF01248">
    <property type="entry name" value="Ribosomal_L7Ae"/>
    <property type="match status" value="1"/>
</dbReference>
<dbReference type="PANTHER" id="PTHR46948:SF1">
    <property type="entry name" value="RIBONUCLEASE P PROTEIN SUBUNIT P38"/>
    <property type="match status" value="1"/>
</dbReference>
<proteinExistence type="predicted"/>
<dbReference type="AlphaFoldDB" id="K3W7G1"/>
<reference evidence="3" key="3">
    <citation type="submission" date="2015-02" db="UniProtKB">
        <authorList>
            <consortium name="EnsemblProtists"/>
        </authorList>
    </citation>
    <scope>IDENTIFICATION</scope>
    <source>
        <strain evidence="3">DAOM BR144</strain>
    </source>
</reference>
<sequence length="230" mass="25166">MKKKEGRVAVQFKRASLPSNAPGGSASKSKKKAPNALIERPWTVHAQFQELAKEDRDIVLDRIQKEIIDVLPSPQTKTSKSKPKEHATAVPKTSPFQSCIVRGVNQVARMVARGELRVVVFANNPESLVFAHIPMLCRLHKVPICVLHLSSKTFGKMFHVNSVVVMGIKKLTEVANTANGADATTQQQQDEADTAAAVVVALSETERRQLDSISEFLIAKASKKNHSLTA</sequence>
<dbReference type="GO" id="GO:0033204">
    <property type="term" value="F:ribonuclease P RNA binding"/>
    <property type="evidence" value="ECO:0007669"/>
    <property type="project" value="TreeGrafter"/>
</dbReference>
<dbReference type="SUPFAM" id="SSF55315">
    <property type="entry name" value="L30e-like"/>
    <property type="match status" value="1"/>
</dbReference>
<evidence type="ECO:0000313" key="3">
    <source>
        <dbReference type="EnsemblProtists" id="PYU1_T000902"/>
    </source>
</evidence>
<dbReference type="InParanoid" id="K3W7G1"/>
<dbReference type="InterPro" id="IPR042848">
    <property type="entry name" value="Rpp38"/>
</dbReference>
<dbReference type="VEuPathDB" id="FungiDB:PYU1_G000902"/>
<dbReference type="OMA" id="PICVLHL"/>
<name>K3W7G1_GLOUD</name>
<evidence type="ECO:0000259" key="2">
    <source>
        <dbReference type="Pfam" id="PF01248"/>
    </source>
</evidence>
<dbReference type="HOGENOM" id="CLU_1417704_0_0_1"/>
<organism evidence="3 4">
    <name type="scientific">Globisporangium ultimum (strain ATCC 200006 / CBS 805.95 / DAOM BR144)</name>
    <name type="common">Pythium ultimum</name>
    <dbReference type="NCBI Taxonomy" id="431595"/>
    <lineage>
        <taxon>Eukaryota</taxon>
        <taxon>Sar</taxon>
        <taxon>Stramenopiles</taxon>
        <taxon>Oomycota</taxon>
        <taxon>Peronosporomycetes</taxon>
        <taxon>Pythiales</taxon>
        <taxon>Pythiaceae</taxon>
        <taxon>Globisporangium</taxon>
    </lineage>
</organism>
<keyword evidence="4" id="KW-1185">Reference proteome</keyword>
<reference evidence="4" key="1">
    <citation type="journal article" date="2010" name="Genome Biol.">
        <title>Genome sequence of the necrotrophic plant pathogen Pythium ultimum reveals original pathogenicity mechanisms and effector repertoire.</title>
        <authorList>
            <person name="Levesque C.A."/>
            <person name="Brouwer H."/>
            <person name="Cano L."/>
            <person name="Hamilton J.P."/>
            <person name="Holt C."/>
            <person name="Huitema E."/>
            <person name="Raffaele S."/>
            <person name="Robideau G.P."/>
            <person name="Thines M."/>
            <person name="Win J."/>
            <person name="Zerillo M.M."/>
            <person name="Beakes G.W."/>
            <person name="Boore J.L."/>
            <person name="Busam D."/>
            <person name="Dumas B."/>
            <person name="Ferriera S."/>
            <person name="Fuerstenberg S.I."/>
            <person name="Gachon C.M."/>
            <person name="Gaulin E."/>
            <person name="Govers F."/>
            <person name="Grenville-Briggs L."/>
            <person name="Horner N."/>
            <person name="Hostetler J."/>
            <person name="Jiang R.H."/>
            <person name="Johnson J."/>
            <person name="Krajaejun T."/>
            <person name="Lin H."/>
            <person name="Meijer H.J."/>
            <person name="Moore B."/>
            <person name="Morris P."/>
            <person name="Phuntmart V."/>
            <person name="Puiu D."/>
            <person name="Shetty J."/>
            <person name="Stajich J.E."/>
            <person name="Tripathy S."/>
            <person name="Wawra S."/>
            <person name="van West P."/>
            <person name="Whitty B.R."/>
            <person name="Coutinho P.M."/>
            <person name="Henrissat B."/>
            <person name="Martin F."/>
            <person name="Thomas P.D."/>
            <person name="Tyler B.M."/>
            <person name="De Vries R.P."/>
            <person name="Kamoun S."/>
            <person name="Yandell M."/>
            <person name="Tisserat N."/>
            <person name="Buell C.R."/>
        </authorList>
    </citation>
    <scope>NUCLEOTIDE SEQUENCE</scope>
    <source>
        <strain evidence="4">DAOM:BR144</strain>
    </source>
</reference>
<dbReference type="eggNOG" id="ENOG502S8MY">
    <property type="taxonomic scope" value="Eukaryota"/>
</dbReference>
<dbReference type="Proteomes" id="UP000019132">
    <property type="component" value="Unassembled WGS sequence"/>
</dbReference>
<feature type="compositionally biased region" description="Low complexity" evidence="1">
    <location>
        <begin position="18"/>
        <end position="27"/>
    </location>
</feature>
<dbReference type="GO" id="GO:0005655">
    <property type="term" value="C:nucleolar ribonuclease P complex"/>
    <property type="evidence" value="ECO:0007669"/>
    <property type="project" value="InterPro"/>
</dbReference>
<dbReference type="GO" id="GO:0001682">
    <property type="term" value="P:tRNA 5'-leader removal"/>
    <property type="evidence" value="ECO:0007669"/>
    <property type="project" value="InterPro"/>
</dbReference>
<dbReference type="InterPro" id="IPR004038">
    <property type="entry name" value="Ribosomal_eL8/eL30/eS12/Gad45"/>
</dbReference>
<dbReference type="GO" id="GO:0000172">
    <property type="term" value="C:ribonuclease MRP complex"/>
    <property type="evidence" value="ECO:0007669"/>
    <property type="project" value="InterPro"/>
</dbReference>
<feature type="domain" description="Ribosomal protein eL8/eL30/eS12/Gadd45" evidence="2">
    <location>
        <begin position="98"/>
        <end position="169"/>
    </location>
</feature>
<accession>K3W7G1</accession>
<evidence type="ECO:0000256" key="1">
    <source>
        <dbReference type="SAM" id="MobiDB-lite"/>
    </source>
</evidence>
<protein>
    <recommendedName>
        <fullName evidence="2">Ribosomal protein eL8/eL30/eS12/Gadd45 domain-containing protein</fullName>
    </recommendedName>
</protein>
<dbReference type="Gene3D" id="3.30.1330.30">
    <property type="match status" value="1"/>
</dbReference>
<dbReference type="EMBL" id="GL376620">
    <property type="status" value="NOT_ANNOTATED_CDS"/>
    <property type="molecule type" value="Genomic_DNA"/>
</dbReference>
<dbReference type="GO" id="GO:0001650">
    <property type="term" value="C:fibrillar center"/>
    <property type="evidence" value="ECO:0007669"/>
    <property type="project" value="TreeGrafter"/>
</dbReference>
<feature type="region of interest" description="Disordered" evidence="1">
    <location>
        <begin position="1"/>
        <end position="37"/>
    </location>
</feature>
<dbReference type="PANTHER" id="PTHR46948">
    <property type="entry name" value="RIBONUCLEASE P PROTEIN SUBUNIT P38"/>
    <property type="match status" value="1"/>
</dbReference>